<dbReference type="SUPFAM" id="SSF53098">
    <property type="entry name" value="Ribonuclease H-like"/>
    <property type="match status" value="1"/>
</dbReference>
<dbReference type="OrthoDB" id="120971at2759"/>
<reference evidence="4" key="2">
    <citation type="submission" date="2021-01" db="EMBL/GenBank/DDBJ databases">
        <title>Phytophthora aleatoria, a newly-described species from Pinus radiata is distinct from Phytophthora cactorum isolates based on comparative genomics.</title>
        <authorList>
            <person name="Mcdougal R."/>
            <person name="Panda P."/>
            <person name="Williams N."/>
            <person name="Studholme D.J."/>
        </authorList>
    </citation>
    <scope>NUCLEOTIDE SEQUENCE</scope>
    <source>
        <strain evidence="4">NZFS 3830</strain>
    </source>
</reference>
<evidence type="ECO:0000313" key="4">
    <source>
        <dbReference type="EMBL" id="KAG6943601.1"/>
    </source>
</evidence>
<gene>
    <name evidence="4" type="ORF">JG687_00018360</name>
    <name evidence="1" type="ORF">PC113_g15926</name>
    <name evidence="2" type="ORF">PC115_g16110</name>
    <name evidence="3" type="ORF">PC118_g13879</name>
</gene>
<organism evidence="2 5">
    <name type="scientific">Phytophthora cactorum</name>
    <dbReference type="NCBI Taxonomy" id="29920"/>
    <lineage>
        <taxon>Eukaryota</taxon>
        <taxon>Sar</taxon>
        <taxon>Stramenopiles</taxon>
        <taxon>Oomycota</taxon>
        <taxon>Peronosporomycetes</taxon>
        <taxon>Peronosporales</taxon>
        <taxon>Peronosporaceae</taxon>
        <taxon>Phytophthora</taxon>
    </lineage>
</organism>
<dbReference type="AlphaFoldDB" id="A0A8T1BIQ8"/>
<dbReference type="EMBL" id="RCML01000490">
    <property type="protein sequence ID" value="KAG2975513.1"/>
    <property type="molecule type" value="Genomic_DNA"/>
</dbReference>
<evidence type="ECO:0000313" key="1">
    <source>
        <dbReference type="EMBL" id="KAG2851419.1"/>
    </source>
</evidence>
<evidence type="ECO:0000313" key="5">
    <source>
        <dbReference type="Proteomes" id="UP000774804"/>
    </source>
</evidence>
<protein>
    <submittedName>
        <fullName evidence="2">Uncharacterized protein</fullName>
    </submittedName>
</protein>
<dbReference type="VEuPathDB" id="FungiDB:PC110_g21872"/>
<proteinExistence type="predicted"/>
<sequence>MVVDFWTSKLQHEKYLGVRVYFIDVKLRLRSALLGTRHFSPLYGERDQGIRGPFERWLISILRDFGLSSSDFFGATTESGPDVKWMMQSGLGLRWKWCVPHMVNASTKMACGLTRKTFNPEMSELLNKMSKTVYETVSNSTMGILFSSLMTMLGQGNGAKLIGYKPHRFMGMAATMQRILDKWPALEAWYQERDANLVREGKVPTGFPSPGWYQHFEQLLSILTPIFPVNKRAQAEDANQVQELLSLYTVRMTALVLDQPIRRYDTKPKTPVFIQPYQLTS</sequence>
<dbReference type="EMBL" id="JAENGZ010002481">
    <property type="protein sequence ID" value="KAG6943601.1"/>
    <property type="molecule type" value="Genomic_DNA"/>
</dbReference>
<comment type="caution">
    <text evidence="2">The sequence shown here is derived from an EMBL/GenBank/DDBJ whole genome shotgun (WGS) entry which is preliminary data.</text>
</comment>
<dbReference type="VEuPathDB" id="FungiDB:PC110_g15374"/>
<evidence type="ECO:0000313" key="2">
    <source>
        <dbReference type="EMBL" id="KAG2900732.1"/>
    </source>
</evidence>
<evidence type="ECO:0000313" key="3">
    <source>
        <dbReference type="EMBL" id="KAG2975513.1"/>
    </source>
</evidence>
<dbReference type="Proteomes" id="UP000735874">
    <property type="component" value="Unassembled WGS sequence"/>
</dbReference>
<name>A0A8T1BIQ8_9STRA</name>
<dbReference type="InterPro" id="IPR012337">
    <property type="entry name" value="RNaseH-like_sf"/>
</dbReference>
<dbReference type="Proteomes" id="UP000688947">
    <property type="component" value="Unassembled WGS sequence"/>
</dbReference>
<dbReference type="EMBL" id="RCMI01000687">
    <property type="protein sequence ID" value="KAG2900732.1"/>
    <property type="molecule type" value="Genomic_DNA"/>
</dbReference>
<accession>A0A8T1BIQ8</accession>
<dbReference type="Proteomes" id="UP000774804">
    <property type="component" value="Unassembled WGS sequence"/>
</dbReference>
<dbReference type="Proteomes" id="UP000697107">
    <property type="component" value="Unassembled WGS sequence"/>
</dbReference>
<dbReference type="EMBL" id="RCMG01000609">
    <property type="protein sequence ID" value="KAG2851419.1"/>
    <property type="molecule type" value="Genomic_DNA"/>
</dbReference>
<reference evidence="2" key="1">
    <citation type="submission" date="2018-10" db="EMBL/GenBank/DDBJ databases">
        <title>Effector identification in a new, highly contiguous assembly of the strawberry crown rot pathogen Phytophthora cactorum.</title>
        <authorList>
            <person name="Armitage A.D."/>
            <person name="Nellist C.F."/>
            <person name="Bates H."/>
            <person name="Vickerstaff R.J."/>
            <person name="Harrison R.J."/>
        </authorList>
    </citation>
    <scope>NUCLEOTIDE SEQUENCE</scope>
    <source>
        <strain evidence="1">15-7</strain>
        <strain evidence="2">4032</strain>
        <strain evidence="3">P415</strain>
    </source>
</reference>